<dbReference type="AlphaFoldDB" id="A0A0R2CSH3"/>
<evidence type="ECO:0000256" key="7">
    <source>
        <dbReference type="ARBA" id="ARBA00048539"/>
    </source>
</evidence>
<dbReference type="InterPro" id="IPR011063">
    <property type="entry name" value="TilS/TtcA_N"/>
</dbReference>
<dbReference type="EC" id="6.3.4.19" evidence="8"/>
<dbReference type="SUPFAM" id="SSF56037">
    <property type="entry name" value="PheT/TilS domain"/>
    <property type="match status" value="1"/>
</dbReference>
<evidence type="ECO:0000313" key="10">
    <source>
        <dbReference type="EMBL" id="KRM94733.1"/>
    </source>
</evidence>
<evidence type="ECO:0000256" key="1">
    <source>
        <dbReference type="ARBA" id="ARBA00004496"/>
    </source>
</evidence>
<name>A0A0R2CSH3_9LACO</name>
<dbReference type="InterPro" id="IPR014729">
    <property type="entry name" value="Rossmann-like_a/b/a_fold"/>
</dbReference>
<dbReference type="NCBIfam" id="TIGR02433">
    <property type="entry name" value="lysidine_TilS_C"/>
    <property type="match status" value="1"/>
</dbReference>
<dbReference type="CDD" id="cd01992">
    <property type="entry name" value="TilS_N"/>
    <property type="match status" value="1"/>
</dbReference>
<evidence type="ECO:0000256" key="2">
    <source>
        <dbReference type="ARBA" id="ARBA00022490"/>
    </source>
</evidence>
<dbReference type="PATRIC" id="fig|1423802.4.peg.1048"/>
<dbReference type="Proteomes" id="UP000051256">
    <property type="component" value="Unassembled WGS sequence"/>
</dbReference>
<keyword evidence="5" id="KW-0547">Nucleotide-binding</keyword>
<dbReference type="PANTHER" id="PTHR43033:SF1">
    <property type="entry name" value="TRNA(ILE)-LYSIDINE SYNTHASE-RELATED"/>
    <property type="match status" value="1"/>
</dbReference>
<dbReference type="Gene3D" id="3.40.50.620">
    <property type="entry name" value="HUPs"/>
    <property type="match status" value="1"/>
</dbReference>
<dbReference type="SUPFAM" id="SSF52402">
    <property type="entry name" value="Adenine nucleotide alpha hydrolases-like"/>
    <property type="match status" value="1"/>
</dbReference>
<dbReference type="InterPro" id="IPR012796">
    <property type="entry name" value="Lysidine-tRNA-synth_C"/>
</dbReference>
<reference evidence="10 11" key="1">
    <citation type="journal article" date="2015" name="Genome Announc.">
        <title>Expanding the biotechnology potential of lactobacilli through comparative genomics of 213 strains and associated genera.</title>
        <authorList>
            <person name="Sun Z."/>
            <person name="Harris H.M."/>
            <person name="McCann A."/>
            <person name="Guo C."/>
            <person name="Argimon S."/>
            <person name="Zhang W."/>
            <person name="Yang X."/>
            <person name="Jeffery I.B."/>
            <person name="Cooney J.C."/>
            <person name="Kagawa T.F."/>
            <person name="Liu W."/>
            <person name="Song Y."/>
            <person name="Salvetti E."/>
            <person name="Wrobel A."/>
            <person name="Rasinkangas P."/>
            <person name="Parkhill J."/>
            <person name="Rea M.C."/>
            <person name="O'Sullivan O."/>
            <person name="Ritari J."/>
            <person name="Douillard F.P."/>
            <person name="Paul Ross R."/>
            <person name="Yang R."/>
            <person name="Briner A.E."/>
            <person name="Felis G.E."/>
            <person name="de Vos W.M."/>
            <person name="Barrangou R."/>
            <person name="Klaenhammer T.R."/>
            <person name="Caufield P.W."/>
            <person name="Cui Y."/>
            <person name="Zhang H."/>
            <person name="O'Toole P.W."/>
        </authorList>
    </citation>
    <scope>NUCLEOTIDE SEQUENCE [LARGE SCALE GENOMIC DNA]</scope>
    <source>
        <strain evidence="10 11">DSM 24302</strain>
    </source>
</reference>
<dbReference type="GO" id="GO:0032267">
    <property type="term" value="F:tRNA(Ile)-lysidine synthase activity"/>
    <property type="evidence" value="ECO:0007669"/>
    <property type="project" value="UniProtKB-EC"/>
</dbReference>
<accession>A0A0R2CSH3</accession>
<dbReference type="InterPro" id="IPR012094">
    <property type="entry name" value="tRNA_Ile_lys_synt"/>
</dbReference>
<keyword evidence="11" id="KW-1185">Reference proteome</keyword>
<comment type="catalytic activity">
    <reaction evidence="7 8">
        <text>cytidine(34) in tRNA(Ile2) + L-lysine + ATP = lysidine(34) in tRNA(Ile2) + AMP + diphosphate + H(+)</text>
        <dbReference type="Rhea" id="RHEA:43744"/>
        <dbReference type="Rhea" id="RHEA-COMP:10625"/>
        <dbReference type="Rhea" id="RHEA-COMP:10670"/>
        <dbReference type="ChEBI" id="CHEBI:15378"/>
        <dbReference type="ChEBI" id="CHEBI:30616"/>
        <dbReference type="ChEBI" id="CHEBI:32551"/>
        <dbReference type="ChEBI" id="CHEBI:33019"/>
        <dbReference type="ChEBI" id="CHEBI:82748"/>
        <dbReference type="ChEBI" id="CHEBI:83665"/>
        <dbReference type="ChEBI" id="CHEBI:456215"/>
        <dbReference type="EC" id="6.3.4.19"/>
    </reaction>
</comment>
<evidence type="ECO:0000256" key="6">
    <source>
        <dbReference type="ARBA" id="ARBA00022840"/>
    </source>
</evidence>
<dbReference type="PANTHER" id="PTHR43033">
    <property type="entry name" value="TRNA(ILE)-LYSIDINE SYNTHASE-RELATED"/>
    <property type="match status" value="1"/>
</dbReference>
<keyword evidence="4 8" id="KW-0819">tRNA processing</keyword>
<dbReference type="Pfam" id="PF01171">
    <property type="entry name" value="ATP_bind_3"/>
    <property type="match status" value="1"/>
</dbReference>
<keyword evidence="3 8" id="KW-0436">Ligase</keyword>
<sequence length="463" mass="53126">MKLATQLSQLNTIHQWWQPRERVLVAVSTGMDSMVLLDLLQQLPDGPQIVVAHVNHQLREQSQVEEEFLTHYCQQRQLPLVVATWSKNEHPVAGVEEAARQFRYHFFEDQMKQQNITKVLTAHHQGDQVETVLMHLTRGGQLAELTGMADRRPLGEGQLLRPLLTFSKAELRNYAVEQHLTWYEDETNQQLEFTRNRYRNELIPQLEEENPQAAEHIANYANQLAASLTALSSLLRPLLNQAILKQSNQRIELDLVKLRETMPAQTTIWVTELLISWLHLTNVNQRLVQELTNVVEKKSGKYVQLNLPSGWLAIRNYDRLVLEREKQINGQENQQTKELVVELNQWYLGTNHSHYGIFSRPNIVGATKLGNLSLQASDFPLIVRPVQSGDVIAVKGGHQKVTRTLINRKIPKPKRKQVQVLVNQQQEILAVVGVQVAYQEQSNGDNYGLFEKQIDFEGEKVNG</sequence>
<dbReference type="SMART" id="SM00977">
    <property type="entry name" value="TilS_C"/>
    <property type="match status" value="1"/>
</dbReference>
<gene>
    <name evidence="8" type="primary">tilS</name>
    <name evidence="10" type="ORF">FC56_GL001034</name>
</gene>
<feature type="domain" description="Lysidine-tRNA(Ile) synthetase C-terminal" evidence="9">
    <location>
        <begin position="381"/>
        <end position="451"/>
    </location>
</feature>
<dbReference type="GO" id="GO:0006400">
    <property type="term" value="P:tRNA modification"/>
    <property type="evidence" value="ECO:0007669"/>
    <property type="project" value="UniProtKB-UniRule"/>
</dbReference>
<evidence type="ECO:0000256" key="8">
    <source>
        <dbReference type="HAMAP-Rule" id="MF_01161"/>
    </source>
</evidence>
<comment type="caution">
    <text evidence="8">Lacks conserved residue(s) required for the propagation of feature annotation.</text>
</comment>
<comment type="caution">
    <text evidence="10">The sequence shown here is derived from an EMBL/GenBank/DDBJ whole genome shotgun (WGS) entry which is preliminary data.</text>
</comment>
<dbReference type="InterPro" id="IPR012795">
    <property type="entry name" value="tRNA_Ile_lys_synt_N"/>
</dbReference>
<evidence type="ECO:0000256" key="3">
    <source>
        <dbReference type="ARBA" id="ARBA00022598"/>
    </source>
</evidence>
<keyword evidence="6" id="KW-0067">ATP-binding</keyword>
<keyword evidence="2 8" id="KW-0963">Cytoplasm</keyword>
<dbReference type="NCBIfam" id="TIGR02432">
    <property type="entry name" value="lysidine_TilS_N"/>
    <property type="match status" value="1"/>
</dbReference>
<proteinExistence type="inferred from homology"/>
<evidence type="ECO:0000256" key="5">
    <source>
        <dbReference type="ARBA" id="ARBA00022741"/>
    </source>
</evidence>
<dbReference type="HAMAP" id="MF_01161">
    <property type="entry name" value="tRNA_Ile_lys_synt"/>
    <property type="match status" value="1"/>
</dbReference>
<dbReference type="GO" id="GO:0005737">
    <property type="term" value="C:cytoplasm"/>
    <property type="evidence" value="ECO:0007669"/>
    <property type="project" value="UniProtKB-SubCell"/>
</dbReference>
<dbReference type="GO" id="GO:0005524">
    <property type="term" value="F:ATP binding"/>
    <property type="evidence" value="ECO:0007669"/>
    <property type="project" value="UniProtKB-KW"/>
</dbReference>
<comment type="similarity">
    <text evidence="8">Belongs to the tRNA(Ile)-lysidine synthase family.</text>
</comment>
<comment type="subcellular location">
    <subcellularLocation>
        <location evidence="1 8">Cytoplasm</location>
    </subcellularLocation>
</comment>
<dbReference type="RefSeq" id="WP_056977110.1">
    <property type="nucleotide sequence ID" value="NZ_AYZR01000001.1"/>
</dbReference>
<protein>
    <recommendedName>
        <fullName evidence="8">tRNA(Ile)-lysidine synthase</fullName>
        <ecNumber evidence="8">6.3.4.19</ecNumber>
    </recommendedName>
    <alternativeName>
        <fullName evidence="8">tRNA(Ile)-2-lysyl-cytidine synthase</fullName>
    </alternativeName>
    <alternativeName>
        <fullName evidence="8">tRNA(Ile)-lysidine synthetase</fullName>
    </alternativeName>
</protein>
<comment type="function">
    <text evidence="8">Ligates lysine onto the cytidine present at position 34 of the AUA codon-specific tRNA(Ile) that contains the anticodon CAU, in an ATP-dependent manner. Cytidine is converted to lysidine, thus changing the amino acid specificity of the tRNA from methionine to isoleucine.</text>
</comment>
<dbReference type="STRING" id="1423802.FC56_GL001034"/>
<organism evidence="10 11">
    <name type="scientific">Lentilactobacillus senioris DSM 24302 = JCM 17472</name>
    <dbReference type="NCBI Taxonomy" id="1423802"/>
    <lineage>
        <taxon>Bacteria</taxon>
        <taxon>Bacillati</taxon>
        <taxon>Bacillota</taxon>
        <taxon>Bacilli</taxon>
        <taxon>Lactobacillales</taxon>
        <taxon>Lactobacillaceae</taxon>
        <taxon>Lentilactobacillus</taxon>
    </lineage>
</organism>
<evidence type="ECO:0000313" key="11">
    <source>
        <dbReference type="Proteomes" id="UP000051256"/>
    </source>
</evidence>
<evidence type="ECO:0000256" key="4">
    <source>
        <dbReference type="ARBA" id="ARBA00022694"/>
    </source>
</evidence>
<evidence type="ECO:0000259" key="9">
    <source>
        <dbReference type="SMART" id="SM00977"/>
    </source>
</evidence>
<dbReference type="EMBL" id="AYZR01000001">
    <property type="protein sequence ID" value="KRM94733.1"/>
    <property type="molecule type" value="Genomic_DNA"/>
</dbReference>